<proteinExistence type="predicted"/>
<evidence type="ECO:0000256" key="1">
    <source>
        <dbReference type="SAM" id="SignalP"/>
    </source>
</evidence>
<evidence type="ECO:0008006" key="4">
    <source>
        <dbReference type="Google" id="ProtNLM"/>
    </source>
</evidence>
<reference evidence="2 3" key="1">
    <citation type="journal article" date="2015" name="Int. J. Syst. Evol. Microbiol.">
        <title>Carboxylicivirga linearis sp. nov., isolated from a sea cucumber culture pond.</title>
        <authorList>
            <person name="Wang F.Q."/>
            <person name="Zhou Y.X."/>
            <person name="Lin X.Z."/>
            <person name="Chen G.J."/>
            <person name="Du Z.J."/>
        </authorList>
    </citation>
    <scope>NUCLEOTIDE SEQUENCE [LARGE SCALE GENOMIC DNA]</scope>
    <source>
        <strain evidence="2 3">FB218</strain>
    </source>
</reference>
<evidence type="ECO:0000313" key="2">
    <source>
        <dbReference type="EMBL" id="MBS2097324.1"/>
    </source>
</evidence>
<feature type="chain" id="PRO_5046467405" description="Lipoprotein" evidence="1">
    <location>
        <begin position="23"/>
        <end position="228"/>
    </location>
</feature>
<name>A0ABS5JR29_9BACT</name>
<dbReference type="PROSITE" id="PS51257">
    <property type="entry name" value="PROKAR_LIPOPROTEIN"/>
    <property type="match status" value="1"/>
</dbReference>
<evidence type="ECO:0000313" key="3">
    <source>
        <dbReference type="Proteomes" id="UP000708576"/>
    </source>
</evidence>
<keyword evidence="3" id="KW-1185">Reference proteome</keyword>
<comment type="caution">
    <text evidence="2">The sequence shown here is derived from an EMBL/GenBank/DDBJ whole genome shotgun (WGS) entry which is preliminary data.</text>
</comment>
<sequence>MKQTLLLILVVALLSSCSDKSASEDSHDGVITYSISYPDQIKAHALSTFLPGEMTAIFKENDYKLHIKGELNLYNLEYISKSKGDTCFTLLRVWDKKLYYPQKEGEELFLFNANGQPKITFQKDSTKLIAGYNCKMGTAVFPDRRLPAMKFYYTEDINFKAPNANTPFKDVPGPMLEFNINFQGMDISFAAKTVKIKQIKDDEFKIPESYREADSNEINEIVSSLLLL</sequence>
<protein>
    <recommendedName>
        <fullName evidence="4">Lipoprotein</fullName>
    </recommendedName>
</protein>
<accession>A0ABS5JR29</accession>
<dbReference type="Proteomes" id="UP000708576">
    <property type="component" value="Unassembled WGS sequence"/>
</dbReference>
<dbReference type="RefSeq" id="WP_212213578.1">
    <property type="nucleotide sequence ID" value="NZ_JAGUCO010000002.1"/>
</dbReference>
<dbReference type="EMBL" id="JAGUCO010000002">
    <property type="protein sequence ID" value="MBS2097324.1"/>
    <property type="molecule type" value="Genomic_DNA"/>
</dbReference>
<keyword evidence="1" id="KW-0732">Signal</keyword>
<organism evidence="2 3">
    <name type="scientific">Carboxylicivirga linearis</name>
    <dbReference type="NCBI Taxonomy" id="1628157"/>
    <lineage>
        <taxon>Bacteria</taxon>
        <taxon>Pseudomonadati</taxon>
        <taxon>Bacteroidota</taxon>
        <taxon>Bacteroidia</taxon>
        <taxon>Marinilabiliales</taxon>
        <taxon>Marinilabiliaceae</taxon>
        <taxon>Carboxylicivirga</taxon>
    </lineage>
</organism>
<gene>
    <name evidence="2" type="ORF">KEM10_03475</name>
</gene>
<feature type="signal peptide" evidence="1">
    <location>
        <begin position="1"/>
        <end position="22"/>
    </location>
</feature>